<dbReference type="InterPro" id="IPR013014">
    <property type="entry name" value="PTS_EIIC_2"/>
</dbReference>
<dbReference type="STRING" id="1218507.JF74_15930"/>
<keyword evidence="8" id="KW-0598">Phosphotransferase system</keyword>
<dbReference type="SUPFAM" id="SSF52794">
    <property type="entry name" value="PTS system IIB component-like"/>
    <property type="match status" value="1"/>
</dbReference>
<dbReference type="PROSITE" id="PS51094">
    <property type="entry name" value="PTS_EIIA_TYPE_2"/>
    <property type="match status" value="1"/>
</dbReference>
<dbReference type="InterPro" id="IPR036095">
    <property type="entry name" value="PTS_EIIB-like_sf"/>
</dbReference>
<dbReference type="PROSITE" id="PS51099">
    <property type="entry name" value="PTS_EIIB_TYPE_2"/>
    <property type="match status" value="1"/>
</dbReference>
<evidence type="ECO:0000256" key="12">
    <source>
        <dbReference type="SAM" id="MobiDB-lite"/>
    </source>
</evidence>
<evidence type="ECO:0000259" key="14">
    <source>
        <dbReference type="PROSITE" id="PS51094"/>
    </source>
</evidence>
<keyword evidence="10 13" id="KW-1133">Transmembrane helix</keyword>
<feature type="transmembrane region" description="Helical" evidence="13">
    <location>
        <begin position="445"/>
        <end position="474"/>
    </location>
</feature>
<accession>A0A0F4LBT9</accession>
<dbReference type="InterPro" id="IPR006327">
    <property type="entry name" value="PTS_IIC_fruc"/>
</dbReference>
<comment type="subcellular location">
    <subcellularLocation>
        <location evidence="1">Cell inner membrane</location>
        <topology evidence="1">Multi-pass membrane protein</topology>
    </subcellularLocation>
    <subcellularLocation>
        <location evidence="2">Cytoplasm</location>
    </subcellularLocation>
</comment>
<dbReference type="Pfam" id="PF02378">
    <property type="entry name" value="PTS_EIIC"/>
    <property type="match status" value="1"/>
</dbReference>
<evidence type="ECO:0000259" key="15">
    <source>
        <dbReference type="PROSITE" id="PS51099"/>
    </source>
</evidence>
<evidence type="ECO:0000256" key="6">
    <source>
        <dbReference type="ARBA" id="ARBA00022597"/>
    </source>
</evidence>
<evidence type="ECO:0000256" key="8">
    <source>
        <dbReference type="ARBA" id="ARBA00022683"/>
    </source>
</evidence>
<keyword evidence="5" id="KW-0597">Phosphoprotein</keyword>
<evidence type="ECO:0000256" key="5">
    <source>
        <dbReference type="ARBA" id="ARBA00022553"/>
    </source>
</evidence>
<feature type="compositionally biased region" description="Basic and acidic residues" evidence="12">
    <location>
        <begin position="153"/>
        <end position="163"/>
    </location>
</feature>
<dbReference type="InterPro" id="IPR013011">
    <property type="entry name" value="PTS_EIIB_2"/>
</dbReference>
<feature type="domain" description="PTS EIIA type-2" evidence="14">
    <location>
        <begin position="5"/>
        <end position="149"/>
    </location>
</feature>
<dbReference type="Pfam" id="PF00359">
    <property type="entry name" value="PTS_EIIA_2"/>
    <property type="match status" value="1"/>
</dbReference>
<dbReference type="GO" id="GO:0005351">
    <property type="term" value="F:carbohydrate:proton symporter activity"/>
    <property type="evidence" value="ECO:0007669"/>
    <property type="project" value="InterPro"/>
</dbReference>
<dbReference type="PANTHER" id="PTHR30505:SF28">
    <property type="entry name" value="PTS SYSTEM 2-O-ALPHA-MANNOSYL-D-GLYCERATE-SPECIFIC EIIABC COMPONENT"/>
    <property type="match status" value="1"/>
</dbReference>
<reference evidence="17 18" key="1">
    <citation type="submission" date="2015-01" db="EMBL/GenBank/DDBJ databases">
        <title>Comparative genomics of the lactic acid bacteria isolated from the honey bee gut.</title>
        <authorList>
            <person name="Ellegaard K.M."/>
            <person name="Tamarit D."/>
            <person name="Javelind E."/>
            <person name="Olofsson T."/>
            <person name="Andersson S.G."/>
            <person name="Vasquez A."/>
        </authorList>
    </citation>
    <scope>NUCLEOTIDE SEQUENCE [LARGE SCALE GENOMIC DNA]</scope>
    <source>
        <strain evidence="17 18">Hma8</strain>
    </source>
</reference>
<feature type="region of interest" description="Disordered" evidence="12">
    <location>
        <begin position="153"/>
        <end position="175"/>
    </location>
</feature>
<dbReference type="Gene3D" id="3.40.930.10">
    <property type="entry name" value="Mannitol-specific EII, Chain A"/>
    <property type="match status" value="1"/>
</dbReference>
<comment type="caution">
    <text evidence="17">The sequence shown here is derived from an EMBL/GenBank/DDBJ whole genome shotgun (WGS) entry which is preliminary data.</text>
</comment>
<dbReference type="CDD" id="cd05569">
    <property type="entry name" value="PTS_IIB_fructose"/>
    <property type="match status" value="1"/>
</dbReference>
<keyword evidence="6" id="KW-0762">Sugar transport</keyword>
<feature type="transmembrane region" description="Helical" evidence="13">
    <location>
        <begin position="525"/>
        <end position="551"/>
    </location>
</feature>
<dbReference type="InterPro" id="IPR050864">
    <property type="entry name" value="Bacterial_PTS_Sugar_Transport"/>
</dbReference>
<evidence type="ECO:0000256" key="11">
    <source>
        <dbReference type="ARBA" id="ARBA00023136"/>
    </source>
</evidence>
<dbReference type="NCBIfam" id="TIGR01427">
    <property type="entry name" value="PTS_IIC_fructo"/>
    <property type="match status" value="1"/>
</dbReference>
<feature type="transmembrane region" description="Helical" evidence="13">
    <location>
        <begin position="343"/>
        <end position="366"/>
    </location>
</feature>
<sequence length="659" mass="70188">MKIKDILAPESMIMALKATNKEDAVKEMADLEVKTGIVNDEDEFIKSIWARENESTTGIGDGIAMPHARNKTINKARVLFAKSEQGIDYNSLDGQPVHLFFMITAPDGADNTHLQALAKLSGLLIDPDLVNALKKAQTPEEVIQLFEDAEQQKDEAKKAEKEQAASASENDNDKEEKPLIVGVTACINGIAHTYMAQEALIKAGKKRGVDVRIETNGSEGVKDKLTADEISRAQGVVIASDKKVDMPRFDGKPLISRPVVDGINKPDELIDNILNSKASVYHSNGEKSSDDSDNAKEGVWGSIYKNLMNGVSHMLPFVIGGGILMAISFIVENYAGGPKSPAFIFLNNAGNMAFAFMVPILSGYIAESIGDLPALMPGFVGGFMATVYSGAYGGAYVANVVTNAKSPAGFLGGLASGFIAGYLVVGLKKLFAKLPKSLEGMKPMLIYPILSLLFIALIMYYIVNPIFSAVNFAITNFLNQMGTGNLAVLTTILAAMMSIDMGGPFNKAAYVFASGAFANDPHSTVAAVMMAAVMVGGMVPPFATAIGTTFFKNKYTLDERRAGLTNWILGFSFITEGAIPFAAADPGHVLPSCIIGSAVGGALVGIWRIGVPAPHGGLWVSPLANHILLYFVATIIGSIVAGVILGLWKKPVDKQDQKN</sequence>
<evidence type="ECO:0000256" key="13">
    <source>
        <dbReference type="SAM" id="Phobius"/>
    </source>
</evidence>
<dbReference type="InterPro" id="IPR016152">
    <property type="entry name" value="PTrfase/Anion_transptr"/>
</dbReference>
<feature type="transmembrane region" description="Helical" evidence="13">
    <location>
        <begin position="314"/>
        <end position="331"/>
    </location>
</feature>
<dbReference type="Gene3D" id="3.40.50.2300">
    <property type="match status" value="1"/>
</dbReference>
<dbReference type="GO" id="GO:0005737">
    <property type="term" value="C:cytoplasm"/>
    <property type="evidence" value="ECO:0007669"/>
    <property type="project" value="UniProtKB-SubCell"/>
</dbReference>
<dbReference type="NCBIfam" id="TIGR00829">
    <property type="entry name" value="FRU"/>
    <property type="match status" value="1"/>
</dbReference>
<evidence type="ECO:0000256" key="9">
    <source>
        <dbReference type="ARBA" id="ARBA00022692"/>
    </source>
</evidence>
<evidence type="ECO:0000259" key="16">
    <source>
        <dbReference type="PROSITE" id="PS51104"/>
    </source>
</evidence>
<evidence type="ECO:0000256" key="10">
    <source>
        <dbReference type="ARBA" id="ARBA00022989"/>
    </source>
</evidence>
<keyword evidence="4" id="KW-1003">Cell membrane</keyword>
<feature type="domain" description="PTS EIIC type-2" evidence="16">
    <location>
        <begin position="303"/>
        <end position="648"/>
    </location>
</feature>
<feature type="transmembrane region" description="Helical" evidence="13">
    <location>
        <begin position="408"/>
        <end position="425"/>
    </location>
</feature>
<evidence type="ECO:0000256" key="7">
    <source>
        <dbReference type="ARBA" id="ARBA00022679"/>
    </source>
</evidence>
<dbReference type="Proteomes" id="UP000033531">
    <property type="component" value="Unassembled WGS sequence"/>
</dbReference>
<keyword evidence="9 13" id="KW-0812">Transmembrane</keyword>
<dbReference type="GO" id="GO:0090563">
    <property type="term" value="F:protein-phosphocysteine-sugar phosphotransferase activity"/>
    <property type="evidence" value="ECO:0007669"/>
    <property type="project" value="TreeGrafter"/>
</dbReference>
<dbReference type="InterPro" id="IPR002178">
    <property type="entry name" value="PTS_EIIA_type-2_dom"/>
</dbReference>
<keyword evidence="11 13" id="KW-0472">Membrane</keyword>
<dbReference type="FunFam" id="3.40.930.10:FF:000009">
    <property type="entry name" value="PTS system, fructose specific IIABC component"/>
    <property type="match status" value="1"/>
</dbReference>
<dbReference type="HOGENOM" id="CLU_013155_1_0_9"/>
<feature type="transmembrane region" description="Helical" evidence="13">
    <location>
        <begin position="378"/>
        <end position="401"/>
    </location>
</feature>
<keyword evidence="7" id="KW-0808">Transferase</keyword>
<evidence type="ECO:0000256" key="1">
    <source>
        <dbReference type="ARBA" id="ARBA00004429"/>
    </source>
</evidence>
<dbReference type="NCBIfam" id="TIGR00848">
    <property type="entry name" value="fruA"/>
    <property type="match status" value="1"/>
</dbReference>
<dbReference type="GO" id="GO:0022877">
    <property type="term" value="F:protein-N(PI)-phosphohistidine-fructose phosphotransferase system transporter activity"/>
    <property type="evidence" value="ECO:0007669"/>
    <property type="project" value="InterPro"/>
</dbReference>
<dbReference type="PANTHER" id="PTHR30505">
    <property type="entry name" value="FRUCTOSE-LIKE PERMEASE"/>
    <property type="match status" value="1"/>
</dbReference>
<evidence type="ECO:0000256" key="4">
    <source>
        <dbReference type="ARBA" id="ARBA00022475"/>
    </source>
</evidence>
<dbReference type="RefSeq" id="WP_046325522.1">
    <property type="nucleotide sequence ID" value="NZ_JBHTMT010000004.1"/>
</dbReference>
<name>A0A0F4LBT9_9LACO</name>
<dbReference type="InterPro" id="IPR004715">
    <property type="entry name" value="PTS_IIA_fruc"/>
</dbReference>
<feature type="transmembrane region" description="Helical" evidence="13">
    <location>
        <begin position="627"/>
        <end position="648"/>
    </location>
</feature>
<evidence type="ECO:0000256" key="3">
    <source>
        <dbReference type="ARBA" id="ARBA00022448"/>
    </source>
</evidence>
<feature type="domain" description="PTS EIIB type-2" evidence="15">
    <location>
        <begin position="180"/>
        <end position="275"/>
    </location>
</feature>
<protein>
    <submittedName>
        <fullName evidence="17">PTS Fru IIABC</fullName>
    </submittedName>
</protein>
<gene>
    <name evidence="17" type="ORF">JF74_15930</name>
</gene>
<dbReference type="InterPro" id="IPR003353">
    <property type="entry name" value="PTS_IIB_fruc"/>
</dbReference>
<evidence type="ECO:0000313" key="18">
    <source>
        <dbReference type="Proteomes" id="UP000033531"/>
    </source>
</evidence>
<feature type="transmembrane region" description="Helical" evidence="13">
    <location>
        <begin position="486"/>
        <end position="505"/>
    </location>
</feature>
<keyword evidence="3" id="KW-0813">Transport</keyword>
<dbReference type="InterPro" id="IPR003501">
    <property type="entry name" value="PTS_EIIB_2/3"/>
</dbReference>
<dbReference type="OrthoDB" id="9782569at2"/>
<feature type="transmembrane region" description="Helical" evidence="13">
    <location>
        <begin position="589"/>
        <end position="607"/>
    </location>
</feature>
<dbReference type="AlphaFoldDB" id="A0A0F4LBT9"/>
<dbReference type="GO" id="GO:0005886">
    <property type="term" value="C:plasma membrane"/>
    <property type="evidence" value="ECO:0007669"/>
    <property type="project" value="UniProtKB-SubCell"/>
</dbReference>
<evidence type="ECO:0000256" key="2">
    <source>
        <dbReference type="ARBA" id="ARBA00004496"/>
    </source>
</evidence>
<proteinExistence type="predicted"/>
<dbReference type="CDD" id="cd00211">
    <property type="entry name" value="PTS_IIA_fru"/>
    <property type="match status" value="1"/>
</dbReference>
<dbReference type="Pfam" id="PF02302">
    <property type="entry name" value="PTS_IIB"/>
    <property type="match status" value="1"/>
</dbReference>
<dbReference type="PROSITE" id="PS51104">
    <property type="entry name" value="PTS_EIIC_TYPE_2"/>
    <property type="match status" value="1"/>
</dbReference>
<dbReference type="PATRIC" id="fig|1218507.3.peg.1786"/>
<dbReference type="EMBL" id="JXLI01000013">
    <property type="protein sequence ID" value="KJY55744.1"/>
    <property type="molecule type" value="Genomic_DNA"/>
</dbReference>
<dbReference type="PROSITE" id="PS00372">
    <property type="entry name" value="PTS_EIIA_TYPE_2_HIS"/>
    <property type="match status" value="1"/>
</dbReference>
<evidence type="ECO:0000313" key="17">
    <source>
        <dbReference type="EMBL" id="KJY55744.1"/>
    </source>
</evidence>
<dbReference type="SUPFAM" id="SSF55804">
    <property type="entry name" value="Phoshotransferase/anion transport protein"/>
    <property type="match status" value="1"/>
</dbReference>
<dbReference type="GO" id="GO:0009401">
    <property type="term" value="P:phosphoenolpyruvate-dependent sugar phosphotransferase system"/>
    <property type="evidence" value="ECO:0007669"/>
    <property type="project" value="UniProtKB-KW"/>
</dbReference>
<dbReference type="InterPro" id="IPR003352">
    <property type="entry name" value="PTS_EIIC"/>
</dbReference>
<organism evidence="17 18">
    <name type="scientific">Lactobacillus melliventris</name>
    <dbReference type="NCBI Taxonomy" id="1218507"/>
    <lineage>
        <taxon>Bacteria</taxon>
        <taxon>Bacillati</taxon>
        <taxon>Bacillota</taxon>
        <taxon>Bacilli</taxon>
        <taxon>Lactobacillales</taxon>
        <taxon>Lactobacillaceae</taxon>
        <taxon>Lactobacillus</taxon>
    </lineage>
</organism>